<evidence type="ECO:0000313" key="7">
    <source>
        <dbReference type="Proteomes" id="UP000652074"/>
    </source>
</evidence>
<dbReference type="Pfam" id="PF01037">
    <property type="entry name" value="AsnC_trans_reg"/>
    <property type="match status" value="1"/>
</dbReference>
<dbReference type="Proteomes" id="UP000652074">
    <property type="component" value="Unassembled WGS sequence"/>
</dbReference>
<keyword evidence="7" id="KW-1185">Reference proteome</keyword>
<name>A0ABX1MJS5_9RHOO</name>
<dbReference type="EMBL" id="WTVR01000001">
    <property type="protein sequence ID" value="NMF86893.1"/>
    <property type="molecule type" value="Genomic_DNA"/>
</dbReference>
<comment type="caution">
    <text evidence="6">The sequence shown here is derived from an EMBL/GenBank/DDBJ whole genome shotgun (WGS) entry which is preliminary data.</text>
</comment>
<dbReference type="PRINTS" id="PR00033">
    <property type="entry name" value="HTHASNC"/>
</dbReference>
<evidence type="ECO:0000259" key="5">
    <source>
        <dbReference type="PROSITE" id="PS50956"/>
    </source>
</evidence>
<dbReference type="InterPro" id="IPR019885">
    <property type="entry name" value="Tscrpt_reg_HTH_AsnC-type_CS"/>
</dbReference>
<feature type="domain" description="HTH asnC-type" evidence="5">
    <location>
        <begin position="1"/>
        <end position="62"/>
    </location>
</feature>
<dbReference type="InterPro" id="IPR036390">
    <property type="entry name" value="WH_DNA-bd_sf"/>
</dbReference>
<dbReference type="CDD" id="cd00090">
    <property type="entry name" value="HTH_ARSR"/>
    <property type="match status" value="1"/>
</dbReference>
<dbReference type="InterPro" id="IPR000485">
    <property type="entry name" value="AsnC-type_HTH_dom"/>
</dbReference>
<keyword evidence="1" id="KW-0805">Transcription regulation</keyword>
<evidence type="ECO:0000256" key="3">
    <source>
        <dbReference type="ARBA" id="ARBA00023159"/>
    </source>
</evidence>
<evidence type="ECO:0000256" key="1">
    <source>
        <dbReference type="ARBA" id="ARBA00023015"/>
    </source>
</evidence>
<proteinExistence type="predicted"/>
<dbReference type="PANTHER" id="PTHR30154:SF0">
    <property type="entry name" value="LEUCINE-RESPONSIVE REGULATORY PROTEIN"/>
    <property type="match status" value="1"/>
</dbReference>
<dbReference type="InterPro" id="IPR036388">
    <property type="entry name" value="WH-like_DNA-bd_sf"/>
</dbReference>
<dbReference type="PROSITE" id="PS50956">
    <property type="entry name" value="HTH_ASNC_2"/>
    <property type="match status" value="1"/>
</dbReference>
<reference evidence="6 7" key="1">
    <citation type="submission" date="2019-12" db="EMBL/GenBank/DDBJ databases">
        <title>Comparative genomics gives insights into the taxonomy of the Azoarcus-Aromatoleum group and reveals separate origins of nif in the plant-associated Azoarcus and non-plant-associated Aromatoleum sub-groups.</title>
        <authorList>
            <person name="Lafos M."/>
            <person name="Maluk M."/>
            <person name="Batista M."/>
            <person name="Junghare M."/>
            <person name="Carmona M."/>
            <person name="Faoro H."/>
            <person name="Cruz L.M."/>
            <person name="Battistoni F."/>
            <person name="De Souza E."/>
            <person name="Pedrosa F."/>
            <person name="Chen W.-M."/>
            <person name="Poole P.S."/>
            <person name="Dixon R.A."/>
            <person name="James E.K."/>
        </authorList>
    </citation>
    <scope>NUCLEOTIDE SEQUENCE [LARGE SCALE GENOMIC DNA]</scope>
    <source>
        <strain evidence="6 7">ToN1</strain>
    </source>
</reference>
<dbReference type="SUPFAM" id="SSF46785">
    <property type="entry name" value="Winged helix' DNA-binding domain"/>
    <property type="match status" value="1"/>
</dbReference>
<dbReference type="RefSeq" id="WP_169204387.1">
    <property type="nucleotide sequence ID" value="NZ_CP059560.1"/>
</dbReference>
<dbReference type="InterPro" id="IPR011991">
    <property type="entry name" value="ArsR-like_HTH"/>
</dbReference>
<evidence type="ECO:0000313" key="6">
    <source>
        <dbReference type="EMBL" id="NMF86893.1"/>
    </source>
</evidence>
<dbReference type="Gene3D" id="1.10.10.10">
    <property type="entry name" value="Winged helix-like DNA-binding domain superfamily/Winged helix DNA-binding domain"/>
    <property type="match status" value="1"/>
</dbReference>
<dbReference type="PANTHER" id="PTHR30154">
    <property type="entry name" value="LEUCINE-RESPONSIVE REGULATORY PROTEIN"/>
    <property type="match status" value="1"/>
</dbReference>
<protein>
    <submittedName>
        <fullName evidence="6">Winged helix-turn-helix transcriptional regulator</fullName>
    </submittedName>
</protein>
<gene>
    <name evidence="6" type="ORF">GPA26_00205</name>
</gene>
<sequence length="159" mass="18086">MDRIDFKILAELQKDARLSFVELARRVGLSKTPCAERVRKLEESGVIRGYHADLDPVAMDRSHVVIVQVLLSGTTAHELKLFNEAVQRIPEIQTCQMIAGDFDYLLTVRTRDIQTYRSVLGEKISELPCVKQTHTYVVMEVVKDEKTIEIRTGEGRRSG</sequence>
<dbReference type="SUPFAM" id="SSF54909">
    <property type="entry name" value="Dimeric alpha+beta barrel"/>
    <property type="match status" value="1"/>
</dbReference>
<keyword evidence="3" id="KW-0010">Activator</keyword>
<dbReference type="InterPro" id="IPR011008">
    <property type="entry name" value="Dimeric_a/b-barrel"/>
</dbReference>
<accession>A0ABX1MJS5</accession>
<dbReference type="InterPro" id="IPR019888">
    <property type="entry name" value="Tscrpt_reg_AsnC-like"/>
</dbReference>
<keyword evidence="4" id="KW-0804">Transcription</keyword>
<evidence type="ECO:0000256" key="2">
    <source>
        <dbReference type="ARBA" id="ARBA00023125"/>
    </source>
</evidence>
<dbReference type="Pfam" id="PF13412">
    <property type="entry name" value="HTH_24"/>
    <property type="match status" value="1"/>
</dbReference>
<keyword evidence="2" id="KW-0238">DNA-binding</keyword>
<evidence type="ECO:0000256" key="4">
    <source>
        <dbReference type="ARBA" id="ARBA00023163"/>
    </source>
</evidence>
<dbReference type="PROSITE" id="PS00519">
    <property type="entry name" value="HTH_ASNC_1"/>
    <property type="match status" value="1"/>
</dbReference>
<dbReference type="SMART" id="SM00344">
    <property type="entry name" value="HTH_ASNC"/>
    <property type="match status" value="1"/>
</dbReference>
<dbReference type="InterPro" id="IPR019887">
    <property type="entry name" value="Tscrpt_reg_AsnC/Lrp_C"/>
</dbReference>
<dbReference type="Gene3D" id="3.30.70.920">
    <property type="match status" value="1"/>
</dbReference>
<organism evidence="6 7">
    <name type="scientific">Aromatoleum petrolei</name>
    <dbReference type="NCBI Taxonomy" id="76116"/>
    <lineage>
        <taxon>Bacteria</taxon>
        <taxon>Pseudomonadati</taxon>
        <taxon>Pseudomonadota</taxon>
        <taxon>Betaproteobacteria</taxon>
        <taxon>Rhodocyclales</taxon>
        <taxon>Rhodocyclaceae</taxon>
        <taxon>Aromatoleum</taxon>
    </lineage>
</organism>